<dbReference type="PROSITE" id="PS51257">
    <property type="entry name" value="PROKAR_LIPOPROTEIN"/>
    <property type="match status" value="1"/>
</dbReference>
<dbReference type="EMBL" id="MCHY01000010">
    <property type="protein sequence ID" value="RKD22063.1"/>
    <property type="molecule type" value="Genomic_DNA"/>
</dbReference>
<dbReference type="RefSeq" id="WP_120190738.1">
    <property type="nucleotide sequence ID" value="NZ_MCHY01000010.1"/>
</dbReference>
<evidence type="ECO:0008006" key="4">
    <source>
        <dbReference type="Google" id="ProtNLM"/>
    </source>
</evidence>
<name>A0A419SF13_9BACL</name>
<reference evidence="2 3" key="1">
    <citation type="submission" date="2016-08" db="EMBL/GenBank/DDBJ databases">
        <title>Novel Firmicute Genomes.</title>
        <authorList>
            <person name="Poppleton D.I."/>
            <person name="Gribaldo S."/>
        </authorList>
    </citation>
    <scope>NUCLEOTIDE SEQUENCE [LARGE SCALE GENOMIC DNA]</scope>
    <source>
        <strain evidence="2 3">RAOx-1</strain>
    </source>
</reference>
<evidence type="ECO:0000256" key="1">
    <source>
        <dbReference type="SAM" id="SignalP"/>
    </source>
</evidence>
<dbReference type="OrthoDB" id="2680157at2"/>
<feature type="signal peptide" evidence="1">
    <location>
        <begin position="1"/>
        <end position="26"/>
    </location>
</feature>
<feature type="chain" id="PRO_5039115107" description="Sporulation protein" evidence="1">
    <location>
        <begin position="27"/>
        <end position="260"/>
    </location>
</feature>
<comment type="caution">
    <text evidence="2">The sequence shown here is derived from an EMBL/GenBank/DDBJ whole genome shotgun (WGS) entry which is preliminary data.</text>
</comment>
<organism evidence="2 3">
    <name type="scientific">Ammoniphilus oxalaticus</name>
    <dbReference type="NCBI Taxonomy" id="66863"/>
    <lineage>
        <taxon>Bacteria</taxon>
        <taxon>Bacillati</taxon>
        <taxon>Bacillota</taxon>
        <taxon>Bacilli</taxon>
        <taxon>Bacillales</taxon>
        <taxon>Paenibacillaceae</taxon>
        <taxon>Aneurinibacillus group</taxon>
        <taxon>Ammoniphilus</taxon>
    </lineage>
</organism>
<sequence>MSKNLKPLTKMLLIPTLVVGALSACGYNNDGARTNNYDGMRPYTYDNTNRYNDSAYNNSYNGVRSYNNDGARTNMFDGRTHSYDTRNNNTNNGMSPFGYGYNNGMRNDLNDGVNRNTTGFNRNATGGVTNHNHDQRLARTAAKEARSVANVTKATAIANGNDIVIGIDVKQGADRNKVEQNVRQKVKANQSGYNIHVTSDSKIHSRIHNVSTRMANGMNDMTNNMSNNNNNNSGHPVRALGNDVADIIRDIGRTVTAPFR</sequence>
<evidence type="ECO:0000313" key="3">
    <source>
        <dbReference type="Proteomes" id="UP000284219"/>
    </source>
</evidence>
<dbReference type="Pfam" id="PF09580">
    <property type="entry name" value="Spore_YhcN_YlaJ"/>
    <property type="match status" value="1"/>
</dbReference>
<dbReference type="InterPro" id="IPR019076">
    <property type="entry name" value="Spore_lipoprot_YhcN/YlaJ-like"/>
</dbReference>
<dbReference type="AlphaFoldDB" id="A0A419SF13"/>
<keyword evidence="1" id="KW-0732">Signal</keyword>
<dbReference type="Proteomes" id="UP000284219">
    <property type="component" value="Unassembled WGS sequence"/>
</dbReference>
<gene>
    <name evidence="2" type="ORF">BEP19_13395</name>
</gene>
<accession>A0A419SF13</accession>
<keyword evidence="3" id="KW-1185">Reference proteome</keyword>
<proteinExistence type="predicted"/>
<evidence type="ECO:0000313" key="2">
    <source>
        <dbReference type="EMBL" id="RKD22063.1"/>
    </source>
</evidence>
<protein>
    <recommendedName>
        <fullName evidence="4">Sporulation protein</fullName>
    </recommendedName>
</protein>